<comment type="caution">
    <text evidence="1">The sequence shown here is derived from an EMBL/GenBank/DDBJ whole genome shotgun (WGS) entry which is preliminary data.</text>
</comment>
<accession>A0ABU3PW26</accession>
<keyword evidence="2" id="KW-1185">Reference proteome</keyword>
<organism evidence="1 2">
    <name type="scientific">Nocardioides imazamoxiresistens</name>
    <dbReference type="NCBI Taxonomy" id="3231893"/>
    <lineage>
        <taxon>Bacteria</taxon>
        <taxon>Bacillati</taxon>
        <taxon>Actinomycetota</taxon>
        <taxon>Actinomycetes</taxon>
        <taxon>Propionibacteriales</taxon>
        <taxon>Nocardioidaceae</taxon>
        <taxon>Nocardioides</taxon>
    </lineage>
</organism>
<evidence type="ECO:0000313" key="2">
    <source>
        <dbReference type="Proteomes" id="UP001268542"/>
    </source>
</evidence>
<gene>
    <name evidence="1" type="ORF">RDV89_10180</name>
</gene>
<dbReference type="Proteomes" id="UP001268542">
    <property type="component" value="Unassembled WGS sequence"/>
</dbReference>
<proteinExistence type="predicted"/>
<evidence type="ECO:0008006" key="3">
    <source>
        <dbReference type="Google" id="ProtNLM"/>
    </source>
</evidence>
<protein>
    <recommendedName>
        <fullName evidence="3">PCRF domain-containing protein</fullName>
    </recommendedName>
</protein>
<name>A0ABU3PW26_9ACTN</name>
<reference evidence="1 2" key="1">
    <citation type="submission" date="2023-08" db="EMBL/GenBank/DDBJ databases">
        <title>Nocardioides seae sp. nov., a bacterium isolated from a soil.</title>
        <authorList>
            <person name="Wang X."/>
        </authorList>
    </citation>
    <scope>NUCLEOTIDE SEQUENCE [LARGE SCALE GENOMIC DNA]</scope>
    <source>
        <strain evidence="1 2">YZH12</strain>
    </source>
</reference>
<sequence length="147" mass="15927">MYGDADVIRRRSTELHEQAVDLRTLADRLVAGAESVDWPGRAANDLRLRMRDRAARLRDAAGQHETASEALATHGTSVADLTEAIADVERKVASLVADARGRQAELSSYDDAAGVTRTLDPDDQQLVDFAPPPSGHKDWLTVTLPGL</sequence>
<dbReference type="EMBL" id="JAVYII010000004">
    <property type="protein sequence ID" value="MDT9593435.1"/>
    <property type="molecule type" value="Genomic_DNA"/>
</dbReference>
<dbReference type="RefSeq" id="WP_315732931.1">
    <property type="nucleotide sequence ID" value="NZ_JAVYII010000004.1"/>
</dbReference>
<evidence type="ECO:0000313" key="1">
    <source>
        <dbReference type="EMBL" id="MDT9593435.1"/>
    </source>
</evidence>